<keyword evidence="7" id="KW-0444">Lipid biosynthesis</keyword>
<keyword evidence="5 11" id="KW-0418">Kinase</keyword>
<feature type="domain" description="DAGKc" evidence="10">
    <location>
        <begin position="59"/>
        <end position="190"/>
    </location>
</feature>
<reference evidence="11 12" key="1">
    <citation type="submission" date="2018-11" db="EMBL/GenBank/DDBJ databases">
        <title>Sequencing the genomes of 1000 actinobacteria strains.</title>
        <authorList>
            <person name="Klenk H.-P."/>
        </authorList>
    </citation>
    <scope>NUCLEOTIDE SEQUENCE [LARGE SCALE GENOMIC DNA]</scope>
    <source>
        <strain evidence="11 12">DSM 11294</strain>
    </source>
</reference>
<evidence type="ECO:0000256" key="9">
    <source>
        <dbReference type="SAM" id="MobiDB-lite"/>
    </source>
</evidence>
<keyword evidence="12" id="KW-1185">Reference proteome</keyword>
<dbReference type="PANTHER" id="PTHR12358">
    <property type="entry name" value="SPHINGOSINE KINASE"/>
    <property type="match status" value="1"/>
</dbReference>
<comment type="caution">
    <text evidence="11">The sequence shown here is derived from an EMBL/GenBank/DDBJ whole genome shotgun (WGS) entry which is preliminary data.</text>
</comment>
<dbReference type="Pfam" id="PF19279">
    <property type="entry name" value="YegS_C"/>
    <property type="match status" value="1"/>
</dbReference>
<dbReference type="InterPro" id="IPR045540">
    <property type="entry name" value="YegS/DAGK_C"/>
</dbReference>
<accession>A0A3N2BD44</accession>
<dbReference type="PANTHER" id="PTHR12358:SF54">
    <property type="entry name" value="SPHINGOSINE KINASE RELATED PROTEIN"/>
    <property type="match status" value="1"/>
</dbReference>
<dbReference type="AlphaFoldDB" id="A0A3N2BD44"/>
<evidence type="ECO:0000256" key="7">
    <source>
        <dbReference type="ARBA" id="ARBA00023209"/>
    </source>
</evidence>
<evidence type="ECO:0000256" key="5">
    <source>
        <dbReference type="ARBA" id="ARBA00022777"/>
    </source>
</evidence>
<dbReference type="OrthoDB" id="3171056at2"/>
<evidence type="ECO:0000256" key="8">
    <source>
        <dbReference type="ARBA" id="ARBA00023264"/>
    </source>
</evidence>
<evidence type="ECO:0000256" key="4">
    <source>
        <dbReference type="ARBA" id="ARBA00022741"/>
    </source>
</evidence>
<evidence type="ECO:0000256" key="3">
    <source>
        <dbReference type="ARBA" id="ARBA00022679"/>
    </source>
</evidence>
<evidence type="ECO:0000256" key="2">
    <source>
        <dbReference type="ARBA" id="ARBA00005983"/>
    </source>
</evidence>
<sequence length="387" mass="40929">MNPELWISLAGLFLALAALVFGIHALRQSLRREVASLVEDEPSPAPVTQELNAPVDAEPSPRPPAVVLNPARIANIAGFQAVVTRIAAEVDLPEPLWFTTTVEDPGAGQAKEALAANPSVVIAVGGDGTVRAVAGAMAGSGVPMGVVPLGTGNLLARNLDLPIGNPRDCVIAALTGQERPMDVGWLSTEPESPDPDKLAKADDEPPVEHPFVVIGGLGFDAAMVEGAGDDLKKRLGWFAYFVAGVRHLRSPRLRATLELGSAGEHGPVEARTVLVANCGKLPGGFLLFPDARIDDGWLDIGVIDTRSGLFGWADLLRRVILQGIGLRQDSLPFQIGSIEFRRARTITVRADKPEAVQVDGDLLGDARVVRARIQPDAVIIRSPSATF</sequence>
<dbReference type="Pfam" id="PF00781">
    <property type="entry name" value="DAGK_cat"/>
    <property type="match status" value="1"/>
</dbReference>
<dbReference type="InterPro" id="IPR016064">
    <property type="entry name" value="NAD/diacylglycerol_kinase_sf"/>
</dbReference>
<keyword evidence="3" id="KW-0808">Transferase</keyword>
<comment type="similarity">
    <text evidence="2">Belongs to the diacylglycerol/lipid kinase family.</text>
</comment>
<dbReference type="EMBL" id="RKHK01000001">
    <property type="protein sequence ID" value="ROR73171.1"/>
    <property type="molecule type" value="Genomic_DNA"/>
</dbReference>
<dbReference type="InterPro" id="IPR001206">
    <property type="entry name" value="Diacylglycerol_kinase_cat_dom"/>
</dbReference>
<keyword evidence="7" id="KW-0594">Phospholipid biosynthesis</keyword>
<name>A0A3N2BD44_9MICO</name>
<keyword evidence="8" id="KW-1208">Phospholipid metabolism</keyword>
<evidence type="ECO:0000256" key="1">
    <source>
        <dbReference type="ARBA" id="ARBA00001946"/>
    </source>
</evidence>
<dbReference type="Gene3D" id="3.40.50.10330">
    <property type="entry name" value="Probable inorganic polyphosphate/atp-NAD kinase, domain 1"/>
    <property type="match status" value="1"/>
</dbReference>
<dbReference type="SUPFAM" id="SSF111331">
    <property type="entry name" value="NAD kinase/diacylglycerol kinase-like"/>
    <property type="match status" value="1"/>
</dbReference>
<evidence type="ECO:0000313" key="11">
    <source>
        <dbReference type="EMBL" id="ROR73171.1"/>
    </source>
</evidence>
<dbReference type="Proteomes" id="UP000280668">
    <property type="component" value="Unassembled WGS sequence"/>
</dbReference>
<dbReference type="InterPro" id="IPR017438">
    <property type="entry name" value="ATP-NAD_kinase_N"/>
</dbReference>
<keyword evidence="4" id="KW-0547">Nucleotide-binding</keyword>
<dbReference type="PROSITE" id="PS50146">
    <property type="entry name" value="DAGK"/>
    <property type="match status" value="1"/>
</dbReference>
<comment type="cofactor">
    <cofactor evidence="1">
        <name>Mg(2+)</name>
        <dbReference type="ChEBI" id="CHEBI:18420"/>
    </cofactor>
</comment>
<protein>
    <submittedName>
        <fullName evidence="11">Diacylglycerol kinase family enzyme</fullName>
    </submittedName>
</protein>
<dbReference type="RefSeq" id="WP_123303627.1">
    <property type="nucleotide sequence ID" value="NZ_RKHK01000001.1"/>
</dbReference>
<proteinExistence type="inferred from homology"/>
<dbReference type="GO" id="GO:0008654">
    <property type="term" value="P:phospholipid biosynthetic process"/>
    <property type="evidence" value="ECO:0007669"/>
    <property type="project" value="UniProtKB-KW"/>
</dbReference>
<evidence type="ECO:0000313" key="12">
    <source>
        <dbReference type="Proteomes" id="UP000280668"/>
    </source>
</evidence>
<dbReference type="Gene3D" id="2.60.200.40">
    <property type="match status" value="1"/>
</dbReference>
<dbReference type="GO" id="GO:0016301">
    <property type="term" value="F:kinase activity"/>
    <property type="evidence" value="ECO:0007669"/>
    <property type="project" value="UniProtKB-KW"/>
</dbReference>
<dbReference type="InterPro" id="IPR050187">
    <property type="entry name" value="Lipid_Phosphate_FormReg"/>
</dbReference>
<evidence type="ECO:0000256" key="6">
    <source>
        <dbReference type="ARBA" id="ARBA00022840"/>
    </source>
</evidence>
<organism evidence="11 12">
    <name type="scientific">Bogoriella caseilytica</name>
    <dbReference type="NCBI Taxonomy" id="56055"/>
    <lineage>
        <taxon>Bacteria</taxon>
        <taxon>Bacillati</taxon>
        <taxon>Actinomycetota</taxon>
        <taxon>Actinomycetes</taxon>
        <taxon>Micrococcales</taxon>
        <taxon>Bogoriellaceae</taxon>
        <taxon>Bogoriella</taxon>
    </lineage>
</organism>
<keyword evidence="7" id="KW-0443">Lipid metabolism</keyword>
<evidence type="ECO:0000259" key="10">
    <source>
        <dbReference type="PROSITE" id="PS50146"/>
    </source>
</evidence>
<dbReference type="GO" id="GO:0005524">
    <property type="term" value="F:ATP binding"/>
    <property type="evidence" value="ECO:0007669"/>
    <property type="project" value="UniProtKB-KW"/>
</dbReference>
<feature type="region of interest" description="Disordered" evidence="9">
    <location>
        <begin position="41"/>
        <end position="60"/>
    </location>
</feature>
<keyword evidence="6" id="KW-0067">ATP-binding</keyword>
<gene>
    <name evidence="11" type="ORF">EDD31_1537</name>
</gene>